<evidence type="ECO:0000313" key="3">
    <source>
        <dbReference type="EMBL" id="QKJ24895.1"/>
    </source>
</evidence>
<dbReference type="CDD" id="cd05233">
    <property type="entry name" value="SDR_c"/>
    <property type="match status" value="1"/>
</dbReference>
<dbReference type="SUPFAM" id="SSF51735">
    <property type="entry name" value="NAD(P)-binding Rossmann-fold domains"/>
    <property type="match status" value="1"/>
</dbReference>
<proteinExistence type="inferred from homology"/>
<keyword evidence="2" id="KW-0560">Oxidoreductase</keyword>
<dbReference type="PANTHER" id="PTHR44169">
    <property type="entry name" value="NADPH-DEPENDENT 1-ACYLDIHYDROXYACETONE PHOSPHATE REDUCTASE"/>
    <property type="match status" value="1"/>
</dbReference>
<keyword evidence="4" id="KW-1185">Reference proteome</keyword>
<dbReference type="PRINTS" id="PR01167">
    <property type="entry name" value="INSADHFAMILY"/>
</dbReference>
<evidence type="ECO:0000256" key="1">
    <source>
        <dbReference type="ARBA" id="ARBA00006484"/>
    </source>
</evidence>
<dbReference type="Pfam" id="PF00106">
    <property type="entry name" value="adh_short"/>
    <property type="match status" value="1"/>
</dbReference>
<evidence type="ECO:0000256" key="2">
    <source>
        <dbReference type="ARBA" id="ARBA00023002"/>
    </source>
</evidence>
<reference evidence="3 4" key="1">
    <citation type="submission" date="2020-05" db="EMBL/GenBank/DDBJ databases">
        <title>Aquirufa sp. strain 15G-AUS-rot a new Aquirufa species.</title>
        <authorList>
            <person name="Pitt A."/>
            <person name="Hahn M.W."/>
        </authorList>
    </citation>
    <scope>NUCLEOTIDE SEQUENCE [LARGE SCALE GENOMIC DNA]</scope>
    <source>
        <strain evidence="3 4">15G-AUS-rot</strain>
    </source>
</reference>
<dbReference type="AlphaFoldDB" id="A0A7D4TTS5"/>
<organism evidence="3 4">
    <name type="scientific">Aquiluna borgnonia</name>
    <dbReference type="NCBI Taxonomy" id="2499157"/>
    <lineage>
        <taxon>Bacteria</taxon>
        <taxon>Bacillati</taxon>
        <taxon>Actinomycetota</taxon>
        <taxon>Actinomycetes</taxon>
        <taxon>Micrococcales</taxon>
        <taxon>Microbacteriaceae</taxon>
        <taxon>Luna cluster</taxon>
        <taxon>Luna-1 subcluster</taxon>
        <taxon>Aquiluna</taxon>
    </lineage>
</organism>
<dbReference type="KEGG" id="aqg:HRU87_01420"/>
<sequence>MDFSGKNILVVGASGVLGANFVEALSQAGANLYGTATSAESAQRIPASANLKLLLDLTSDESITTLANYLNAEVPLDGVILSAGVVGFGPATEASHDQVERMNRINYLGQVRLLNLLKDNLAGREQAFVLSVTGIVAQTPLPNMSHYSSSKAALHGFLTAVTREWRRDGVQVVSSVLGHTETGLASRPLFGTAPAFPAGLEPKAAAAELLATIN</sequence>
<dbReference type="PANTHER" id="PTHR44169:SF6">
    <property type="entry name" value="NADPH-DEPENDENT 1-ACYLDIHYDROXYACETONE PHOSPHATE REDUCTASE"/>
    <property type="match status" value="1"/>
</dbReference>
<dbReference type="Proteomes" id="UP000501003">
    <property type="component" value="Chromosome"/>
</dbReference>
<gene>
    <name evidence="3" type="ORF">HRU87_01420</name>
</gene>
<protein>
    <submittedName>
        <fullName evidence="3">SDR family oxidoreductase</fullName>
    </submittedName>
</protein>
<comment type="similarity">
    <text evidence="1">Belongs to the short-chain dehydrogenases/reductases (SDR) family.</text>
</comment>
<dbReference type="EMBL" id="CP054056">
    <property type="protein sequence ID" value="QKJ24895.1"/>
    <property type="molecule type" value="Genomic_DNA"/>
</dbReference>
<dbReference type="InterPro" id="IPR002347">
    <property type="entry name" value="SDR_fam"/>
</dbReference>
<accession>A0A7D4TTS5</accession>
<dbReference type="RefSeq" id="WP_173493192.1">
    <property type="nucleotide sequence ID" value="NZ_CP054056.1"/>
</dbReference>
<dbReference type="Gene3D" id="3.40.50.720">
    <property type="entry name" value="NAD(P)-binding Rossmann-like Domain"/>
    <property type="match status" value="1"/>
</dbReference>
<dbReference type="GO" id="GO:0016491">
    <property type="term" value="F:oxidoreductase activity"/>
    <property type="evidence" value="ECO:0007669"/>
    <property type="project" value="UniProtKB-KW"/>
</dbReference>
<dbReference type="InterPro" id="IPR036291">
    <property type="entry name" value="NAD(P)-bd_dom_sf"/>
</dbReference>
<name>A0A7D4TTS5_9MICO</name>
<evidence type="ECO:0000313" key="4">
    <source>
        <dbReference type="Proteomes" id="UP000501003"/>
    </source>
</evidence>